<evidence type="ECO:0000256" key="1">
    <source>
        <dbReference type="SAM" id="Phobius"/>
    </source>
</evidence>
<comment type="caution">
    <text evidence="2">The sequence shown here is derived from an EMBL/GenBank/DDBJ whole genome shotgun (WGS) entry which is preliminary data.</text>
</comment>
<gene>
    <name evidence="2" type="ORF">POM99_14755</name>
</gene>
<organism evidence="2 3">
    <name type="scientific">Novosphingobium cyanobacteriorum</name>
    <dbReference type="NCBI Taxonomy" id="3024215"/>
    <lineage>
        <taxon>Bacteria</taxon>
        <taxon>Pseudomonadati</taxon>
        <taxon>Pseudomonadota</taxon>
        <taxon>Alphaproteobacteria</taxon>
        <taxon>Sphingomonadales</taxon>
        <taxon>Sphingomonadaceae</taxon>
        <taxon>Novosphingobium</taxon>
    </lineage>
</organism>
<keyword evidence="1" id="KW-1133">Transmembrane helix</keyword>
<proteinExistence type="predicted"/>
<evidence type="ECO:0000313" key="3">
    <source>
        <dbReference type="Proteomes" id="UP001222770"/>
    </source>
</evidence>
<dbReference type="EMBL" id="JAROCY010000014">
    <property type="protein sequence ID" value="MDF8334465.1"/>
    <property type="molecule type" value="Genomic_DNA"/>
</dbReference>
<feature type="transmembrane region" description="Helical" evidence="1">
    <location>
        <begin position="92"/>
        <end position="112"/>
    </location>
</feature>
<keyword evidence="1" id="KW-0812">Transmembrane</keyword>
<reference evidence="2 3" key="1">
    <citation type="submission" date="2023-03" db="EMBL/GenBank/DDBJ databases">
        <title>Novosphingobium cyanobacteriorum sp. nov., isolated from a eutrophic reservoir during the Microcystis bloom period.</title>
        <authorList>
            <person name="Kang M."/>
            <person name="Le V."/>
            <person name="Ko S.-R."/>
            <person name="Lee S.-A."/>
            <person name="Ahn C.-Y."/>
        </authorList>
    </citation>
    <scope>NUCLEOTIDE SEQUENCE [LARGE SCALE GENOMIC DNA]</scope>
    <source>
        <strain evidence="2 3">HBC54</strain>
    </source>
</reference>
<sequence>MGTLRHILMRHCALASLLIAAALVMKALVPAGFMPDVSARSFTVLVCADATGDSHAREVTVPGKPAKPGVQAHESCTFGALGHAAMGGADPLLLALAIGFILAMGVRAAPVLHLKRRRHAQPPACGPPLLS</sequence>
<name>A0ABT6CKK4_9SPHN</name>
<protein>
    <recommendedName>
        <fullName evidence="4">DUF2946 domain-containing protein</fullName>
    </recommendedName>
</protein>
<accession>A0ABT6CKK4</accession>
<evidence type="ECO:0000313" key="2">
    <source>
        <dbReference type="EMBL" id="MDF8334465.1"/>
    </source>
</evidence>
<dbReference type="Proteomes" id="UP001222770">
    <property type="component" value="Unassembled WGS sequence"/>
</dbReference>
<keyword evidence="1" id="KW-0472">Membrane</keyword>
<dbReference type="RefSeq" id="WP_277279160.1">
    <property type="nucleotide sequence ID" value="NZ_JAROCY010000014.1"/>
</dbReference>
<keyword evidence="3" id="KW-1185">Reference proteome</keyword>
<evidence type="ECO:0008006" key="4">
    <source>
        <dbReference type="Google" id="ProtNLM"/>
    </source>
</evidence>